<organism evidence="1 2">
    <name type="scientific">Ambrosiozyma monospora</name>
    <name type="common">Yeast</name>
    <name type="synonym">Endomycopsis monosporus</name>
    <dbReference type="NCBI Taxonomy" id="43982"/>
    <lineage>
        <taxon>Eukaryota</taxon>
        <taxon>Fungi</taxon>
        <taxon>Dikarya</taxon>
        <taxon>Ascomycota</taxon>
        <taxon>Saccharomycotina</taxon>
        <taxon>Pichiomycetes</taxon>
        <taxon>Pichiales</taxon>
        <taxon>Pichiaceae</taxon>
        <taxon>Ambrosiozyma</taxon>
    </lineage>
</organism>
<evidence type="ECO:0000313" key="1">
    <source>
        <dbReference type="EMBL" id="GMF02503.1"/>
    </source>
</evidence>
<name>A0ACB5U869_AMBMO</name>
<dbReference type="Proteomes" id="UP001165064">
    <property type="component" value="Unassembled WGS sequence"/>
</dbReference>
<comment type="caution">
    <text evidence="1">The sequence shown here is derived from an EMBL/GenBank/DDBJ whole genome shotgun (WGS) entry which is preliminary data.</text>
</comment>
<dbReference type="EMBL" id="BSXS01012511">
    <property type="protein sequence ID" value="GMF02503.1"/>
    <property type="molecule type" value="Genomic_DNA"/>
</dbReference>
<protein>
    <submittedName>
        <fullName evidence="1">Unnamed protein product</fullName>
    </submittedName>
</protein>
<accession>A0ACB5U869</accession>
<reference evidence="1" key="1">
    <citation type="submission" date="2023-04" db="EMBL/GenBank/DDBJ databases">
        <title>Ambrosiozyma monospora NBRC 10751.</title>
        <authorList>
            <person name="Ichikawa N."/>
            <person name="Sato H."/>
            <person name="Tonouchi N."/>
        </authorList>
    </citation>
    <scope>NUCLEOTIDE SEQUENCE</scope>
    <source>
        <strain evidence="1">NBRC 10751</strain>
    </source>
</reference>
<sequence>MSKPNDKYRLFSYSDDDDDDDDYDYDSEYDYSSDEEDANPDQNQSPKQISRAKSVARAKSIARAKSRRLQRRATAKKQQEQPKLPSISINTPTKPLTLDENRKSATSTVSSPDLLTNSQNGLKLEVDQDANDTRNSMNDISKSLDELAKSMSNIDAEFDNYLDGDGQDILDGYSGGATDSDDNRSTSGLKIG</sequence>
<proteinExistence type="predicted"/>
<evidence type="ECO:0000313" key="2">
    <source>
        <dbReference type="Proteomes" id="UP001165064"/>
    </source>
</evidence>
<gene>
    <name evidence="1" type="ORF">Amon02_001148200</name>
</gene>
<keyword evidence="2" id="KW-1185">Reference proteome</keyword>